<evidence type="ECO:0000313" key="3">
    <source>
        <dbReference type="EMBL" id="PRQ29566.1"/>
    </source>
</evidence>
<accession>A0A2P6Q5V7</accession>
<feature type="region of interest" description="Disordered" evidence="1">
    <location>
        <begin position="1"/>
        <end position="31"/>
    </location>
</feature>
<dbReference type="PANTHER" id="PTHR38926:SF2">
    <property type="entry name" value="F-BOX_LRR-REPEAT PROTEIN 21-RELATED"/>
    <property type="match status" value="1"/>
</dbReference>
<dbReference type="Pfam" id="PF12937">
    <property type="entry name" value="F-box-like"/>
    <property type="match status" value="1"/>
</dbReference>
<evidence type="ECO:0000259" key="2">
    <source>
        <dbReference type="PROSITE" id="PS50181"/>
    </source>
</evidence>
<dbReference type="OMA" id="RATMDEP"/>
<dbReference type="AlphaFoldDB" id="A0A2P6Q5V7"/>
<dbReference type="InterPro" id="IPR032675">
    <property type="entry name" value="LRR_dom_sf"/>
</dbReference>
<keyword evidence="4" id="KW-1185">Reference proteome</keyword>
<evidence type="ECO:0000256" key="1">
    <source>
        <dbReference type="SAM" id="MobiDB-lite"/>
    </source>
</evidence>
<dbReference type="EMBL" id="PDCK01000043">
    <property type="protein sequence ID" value="PRQ29566.1"/>
    <property type="molecule type" value="Genomic_DNA"/>
</dbReference>
<name>A0A2P6Q5V7_ROSCH</name>
<feature type="compositionally biased region" description="Basic residues" evidence="1">
    <location>
        <begin position="8"/>
        <end position="23"/>
    </location>
</feature>
<dbReference type="PANTHER" id="PTHR38926">
    <property type="entry name" value="F-BOX DOMAIN CONTAINING PROTEIN, EXPRESSED"/>
    <property type="match status" value="1"/>
</dbReference>
<dbReference type="OrthoDB" id="1929062at2759"/>
<dbReference type="SUPFAM" id="SSF52047">
    <property type="entry name" value="RNI-like"/>
    <property type="match status" value="1"/>
</dbReference>
<gene>
    <name evidence="3" type="ORF">RchiOBHm_Chr5g0015241</name>
</gene>
<dbReference type="Gramene" id="PRQ29566">
    <property type="protein sequence ID" value="PRQ29566"/>
    <property type="gene ID" value="RchiOBHm_Chr5g0015241"/>
</dbReference>
<sequence>MAESSNKTWRHRRNVTRPRKAKKQTLPAISESESLRGGRNWIDLPDDVTASILSQLSMFDILERAQKVCLTWRRICKDPMTWRAIHMEFHIHLRQQKIEGNFTSGKRNKHLRKFHNFNVHKMCHHAIDLSCGNLVDISIRNCGTDELLEHMTDSSRGIRRLSIVFSAYITMKGLSKVASKLPMLEDLAISYTPRISKSFGVLHSCEYLEVIGRSCPLLKSLKLNMHPGGMFNSIDNDDAFAIARTMHGLKNLQLFGNWMNHQGLHAILVGCPHLESLDLRQCTHLYLNSKGWGWRAIREGCSSHLQDLTTRRFEQITKLWLPDDSVHDYEHLAIDKIENRQYEEYNKDIMI</sequence>
<protein>
    <submittedName>
        <fullName evidence="3">Putative F-box domain, leucine-rich repeat domain, L domain-containing protein</fullName>
    </submittedName>
</protein>
<dbReference type="Gene3D" id="3.80.10.10">
    <property type="entry name" value="Ribonuclease Inhibitor"/>
    <property type="match status" value="2"/>
</dbReference>
<dbReference type="InterPro" id="IPR036047">
    <property type="entry name" value="F-box-like_dom_sf"/>
</dbReference>
<dbReference type="CDD" id="cd22164">
    <property type="entry name" value="F-box_AtSKIP19-like"/>
    <property type="match status" value="1"/>
</dbReference>
<feature type="domain" description="F-box" evidence="2">
    <location>
        <begin position="38"/>
        <end position="85"/>
    </location>
</feature>
<dbReference type="SUPFAM" id="SSF81383">
    <property type="entry name" value="F-box domain"/>
    <property type="match status" value="1"/>
</dbReference>
<dbReference type="InterPro" id="IPR001810">
    <property type="entry name" value="F-box_dom"/>
</dbReference>
<dbReference type="Gene3D" id="1.20.1280.50">
    <property type="match status" value="1"/>
</dbReference>
<comment type="caution">
    <text evidence="3">The sequence shown here is derived from an EMBL/GenBank/DDBJ whole genome shotgun (WGS) entry which is preliminary data.</text>
</comment>
<dbReference type="PROSITE" id="PS50181">
    <property type="entry name" value="FBOX"/>
    <property type="match status" value="1"/>
</dbReference>
<reference evidence="3 4" key="1">
    <citation type="journal article" date="2018" name="Nat. Genet.">
        <title>The Rosa genome provides new insights in the design of modern roses.</title>
        <authorList>
            <person name="Bendahmane M."/>
        </authorList>
    </citation>
    <scope>NUCLEOTIDE SEQUENCE [LARGE SCALE GENOMIC DNA]</scope>
    <source>
        <strain evidence="4">cv. Old Blush</strain>
    </source>
</reference>
<evidence type="ECO:0000313" key="4">
    <source>
        <dbReference type="Proteomes" id="UP000238479"/>
    </source>
</evidence>
<organism evidence="3 4">
    <name type="scientific">Rosa chinensis</name>
    <name type="common">China rose</name>
    <dbReference type="NCBI Taxonomy" id="74649"/>
    <lineage>
        <taxon>Eukaryota</taxon>
        <taxon>Viridiplantae</taxon>
        <taxon>Streptophyta</taxon>
        <taxon>Embryophyta</taxon>
        <taxon>Tracheophyta</taxon>
        <taxon>Spermatophyta</taxon>
        <taxon>Magnoliopsida</taxon>
        <taxon>eudicotyledons</taxon>
        <taxon>Gunneridae</taxon>
        <taxon>Pentapetalae</taxon>
        <taxon>rosids</taxon>
        <taxon>fabids</taxon>
        <taxon>Rosales</taxon>
        <taxon>Rosaceae</taxon>
        <taxon>Rosoideae</taxon>
        <taxon>Rosoideae incertae sedis</taxon>
        <taxon>Rosa</taxon>
    </lineage>
</organism>
<proteinExistence type="predicted"/>
<dbReference type="Proteomes" id="UP000238479">
    <property type="component" value="Chromosome 5"/>
</dbReference>